<reference evidence="5" key="1">
    <citation type="submission" date="2022-11" db="UniProtKB">
        <authorList>
            <consortium name="WormBaseParasite"/>
        </authorList>
    </citation>
    <scope>IDENTIFICATION</scope>
</reference>
<evidence type="ECO:0000256" key="1">
    <source>
        <dbReference type="ARBA" id="ARBA00022801"/>
    </source>
</evidence>
<keyword evidence="1" id="KW-0378">Hydrolase</keyword>
<organism evidence="4 5">
    <name type="scientific">Acrobeloides nanus</name>
    <dbReference type="NCBI Taxonomy" id="290746"/>
    <lineage>
        <taxon>Eukaryota</taxon>
        <taxon>Metazoa</taxon>
        <taxon>Ecdysozoa</taxon>
        <taxon>Nematoda</taxon>
        <taxon>Chromadorea</taxon>
        <taxon>Rhabditida</taxon>
        <taxon>Tylenchina</taxon>
        <taxon>Cephalobomorpha</taxon>
        <taxon>Cephaloboidea</taxon>
        <taxon>Cephalobidae</taxon>
        <taxon>Acrobeloides</taxon>
    </lineage>
</organism>
<dbReference type="Pfam" id="PF21467">
    <property type="entry name" value="BetaGal_gal-bd"/>
    <property type="match status" value="1"/>
</dbReference>
<keyword evidence="4" id="KW-1185">Reference proteome</keyword>
<dbReference type="SUPFAM" id="SSF49785">
    <property type="entry name" value="Galactose-binding domain-like"/>
    <property type="match status" value="1"/>
</dbReference>
<dbReference type="GO" id="GO:0004553">
    <property type="term" value="F:hydrolase activity, hydrolyzing O-glycosyl compounds"/>
    <property type="evidence" value="ECO:0007669"/>
    <property type="project" value="InterPro"/>
</dbReference>
<dbReference type="InterPro" id="IPR001944">
    <property type="entry name" value="Glycoside_Hdrlase_35"/>
</dbReference>
<evidence type="ECO:0000256" key="2">
    <source>
        <dbReference type="ARBA" id="ARBA00023295"/>
    </source>
</evidence>
<accession>A0A914CTC1</accession>
<name>A0A914CTC1_9BILA</name>
<dbReference type="InterPro" id="IPR048913">
    <property type="entry name" value="BetaGal_gal-bd"/>
</dbReference>
<evidence type="ECO:0000259" key="3">
    <source>
        <dbReference type="Pfam" id="PF21467"/>
    </source>
</evidence>
<evidence type="ECO:0000313" key="4">
    <source>
        <dbReference type="Proteomes" id="UP000887540"/>
    </source>
</evidence>
<sequence>MHTSIQNGQNWINILMEGMLDSYGGVTTITLSTTAMAGDVLRILVENQGRICGYGGATYPPLELKSLSKGQNNVTLNGVLLQDWIQCGINLTKSSVDSLSQSNFQASPKILQEKAVSQPGIYFGQFAANPIQDTFFNATGWGKGQLFINGYNLGRYWPTRGPQITLYVPKPFLQAQNTVLLIELTGAQQNSVSFIDHSIFNW</sequence>
<dbReference type="AlphaFoldDB" id="A0A914CTC1"/>
<dbReference type="InterPro" id="IPR008979">
    <property type="entry name" value="Galactose-bd-like_sf"/>
</dbReference>
<keyword evidence="2" id="KW-0326">Glycosidase</keyword>
<dbReference type="GO" id="GO:0005975">
    <property type="term" value="P:carbohydrate metabolic process"/>
    <property type="evidence" value="ECO:0007669"/>
    <property type="project" value="InterPro"/>
</dbReference>
<feature type="domain" description="Beta-galactosidase galactose-binding" evidence="3">
    <location>
        <begin position="120"/>
        <end position="176"/>
    </location>
</feature>
<dbReference type="Gene3D" id="2.60.120.260">
    <property type="entry name" value="Galactose-binding domain-like"/>
    <property type="match status" value="2"/>
</dbReference>
<proteinExistence type="predicted"/>
<protein>
    <submittedName>
        <fullName evidence="5">Beta-galactosidase</fullName>
    </submittedName>
</protein>
<dbReference type="Proteomes" id="UP000887540">
    <property type="component" value="Unplaced"/>
</dbReference>
<dbReference type="WBParaSite" id="ACRNAN_scaffold13775.g20784.t1">
    <property type="protein sequence ID" value="ACRNAN_scaffold13775.g20784.t1"/>
    <property type="gene ID" value="ACRNAN_scaffold13775.g20784"/>
</dbReference>
<evidence type="ECO:0000313" key="5">
    <source>
        <dbReference type="WBParaSite" id="ACRNAN_scaffold13775.g20784.t1"/>
    </source>
</evidence>
<dbReference type="PANTHER" id="PTHR23421">
    <property type="entry name" value="BETA-GALACTOSIDASE RELATED"/>
    <property type="match status" value="1"/>
</dbReference>